<dbReference type="OrthoDB" id="1378at2157"/>
<name>A0A3N6NAK2_NATCH</name>
<feature type="transmembrane region" description="Helical" evidence="1">
    <location>
        <begin position="12"/>
        <end position="30"/>
    </location>
</feature>
<dbReference type="EMBL" id="REFZ01000031">
    <property type="protein sequence ID" value="RQG95662.1"/>
    <property type="molecule type" value="Genomic_DNA"/>
</dbReference>
<gene>
    <name evidence="2" type="ORF">EA472_21435</name>
</gene>
<dbReference type="Proteomes" id="UP000281431">
    <property type="component" value="Unassembled WGS sequence"/>
</dbReference>
<feature type="transmembrane region" description="Helical" evidence="1">
    <location>
        <begin position="147"/>
        <end position="166"/>
    </location>
</feature>
<accession>A0A3N6NAK2</accession>
<keyword evidence="3" id="KW-1185">Reference proteome</keyword>
<feature type="transmembrane region" description="Helical" evidence="1">
    <location>
        <begin position="36"/>
        <end position="57"/>
    </location>
</feature>
<proteinExistence type="predicted"/>
<keyword evidence="1" id="KW-1133">Transmembrane helix</keyword>
<feature type="transmembrane region" description="Helical" evidence="1">
    <location>
        <begin position="77"/>
        <end position="95"/>
    </location>
</feature>
<keyword evidence="1" id="KW-0472">Membrane</keyword>
<evidence type="ECO:0000256" key="1">
    <source>
        <dbReference type="SAM" id="Phobius"/>
    </source>
</evidence>
<feature type="transmembrane region" description="Helical" evidence="1">
    <location>
        <begin position="178"/>
        <end position="199"/>
    </location>
</feature>
<reference evidence="2 3" key="1">
    <citation type="submission" date="2018-10" db="EMBL/GenBank/DDBJ databases">
        <title>Natrarchaeobius chitinivorans gen. nov., sp. nov., and Natrarchaeobius haloalkaliphilus sp. nov., alkaliphilic, chitin-utilizing haloarchaea from hypersaline alkaline lakes.</title>
        <authorList>
            <person name="Sorokin D.Y."/>
            <person name="Elcheninov A.G."/>
            <person name="Kostrikina N.A."/>
            <person name="Bale N.J."/>
            <person name="Sinninghe Damste J.S."/>
            <person name="Khijniak T.V."/>
            <person name="Kublanov I.V."/>
            <person name="Toshchakov S.V."/>
        </authorList>
    </citation>
    <scope>NUCLEOTIDE SEQUENCE [LARGE SCALE GENOMIC DNA]</scope>
    <source>
        <strain evidence="2 3">AArcht7</strain>
    </source>
</reference>
<protein>
    <recommendedName>
        <fullName evidence="4">Ferric oxidoreductase domain-containing protein</fullName>
    </recommendedName>
</protein>
<sequence length="213" mass="24104">MSVDTNNELTHHLAVGIGSVVFAALLWVVGYHEQRVVGAVPWFLLVLVLIVGPTVRLWPGIRRRFSGNFPVNWRSELGIWFAIWGVVHLLFVFQAREWDVVGYLADMSPWAFGSFVAVIIAVVLAATSNNWAYDYMGGKAWKWHQTVGAYAIFWLLAVHIYDRAYLRPGFPSDDPIHWLYLLTLVLVVVLQIAAFAKVVSQYRKTGEYPSGLN</sequence>
<evidence type="ECO:0000313" key="2">
    <source>
        <dbReference type="EMBL" id="RQG95662.1"/>
    </source>
</evidence>
<comment type="caution">
    <text evidence="2">The sequence shown here is derived from an EMBL/GenBank/DDBJ whole genome shotgun (WGS) entry which is preliminary data.</text>
</comment>
<dbReference type="AlphaFoldDB" id="A0A3N6NAK2"/>
<organism evidence="2 3">
    <name type="scientific">Natrarchaeobius chitinivorans</name>
    <dbReference type="NCBI Taxonomy" id="1679083"/>
    <lineage>
        <taxon>Archaea</taxon>
        <taxon>Methanobacteriati</taxon>
        <taxon>Methanobacteriota</taxon>
        <taxon>Stenosarchaea group</taxon>
        <taxon>Halobacteria</taxon>
        <taxon>Halobacteriales</taxon>
        <taxon>Natrialbaceae</taxon>
        <taxon>Natrarchaeobius</taxon>
    </lineage>
</organism>
<feature type="transmembrane region" description="Helical" evidence="1">
    <location>
        <begin position="107"/>
        <end position="126"/>
    </location>
</feature>
<evidence type="ECO:0008006" key="4">
    <source>
        <dbReference type="Google" id="ProtNLM"/>
    </source>
</evidence>
<evidence type="ECO:0000313" key="3">
    <source>
        <dbReference type="Proteomes" id="UP000281431"/>
    </source>
</evidence>
<keyword evidence="1" id="KW-0812">Transmembrane</keyword>